<accession>A0ACC5RAI3</accession>
<keyword evidence="2" id="KW-1185">Reference proteome</keyword>
<dbReference type="Proteomes" id="UP000616151">
    <property type="component" value="Unassembled WGS sequence"/>
</dbReference>
<name>A0ACC5RAI3_9HYPH</name>
<reference evidence="1" key="1">
    <citation type="submission" date="2021-01" db="EMBL/GenBank/DDBJ databases">
        <authorList>
            <person name="Sun Q."/>
        </authorList>
    </citation>
    <scope>NUCLEOTIDE SEQUENCE</scope>
    <source>
        <strain evidence="1">YIM B02566</strain>
    </source>
</reference>
<organism evidence="1 2">
    <name type="scientific">Taklimakanibacter albus</name>
    <dbReference type="NCBI Taxonomy" id="2800327"/>
    <lineage>
        <taxon>Bacteria</taxon>
        <taxon>Pseudomonadati</taxon>
        <taxon>Pseudomonadota</taxon>
        <taxon>Alphaproteobacteria</taxon>
        <taxon>Hyphomicrobiales</taxon>
        <taxon>Aestuariivirgaceae</taxon>
        <taxon>Taklimakanibacter</taxon>
    </lineage>
</organism>
<dbReference type="EMBL" id="JAENHL010000008">
    <property type="protein sequence ID" value="MBK1869628.1"/>
    <property type="molecule type" value="Genomic_DNA"/>
</dbReference>
<evidence type="ECO:0000313" key="1">
    <source>
        <dbReference type="EMBL" id="MBK1869628.1"/>
    </source>
</evidence>
<evidence type="ECO:0000313" key="2">
    <source>
        <dbReference type="Proteomes" id="UP000616151"/>
    </source>
</evidence>
<keyword evidence="1" id="KW-0969">Cilium</keyword>
<gene>
    <name evidence="1" type="primary">flaF</name>
    <name evidence="1" type="ORF">JHL16_24925</name>
</gene>
<sequence>MYHFSYGEIINDGASTSRDRERLALDRSIELLREADQQGGQSIAALEALLYVQRLWSLLLEDLAKPGNDLPEKLRADLISIGFWILKEADITRDDKARSFKGLIDISSIIRDGLK</sequence>
<proteinExistence type="predicted"/>
<protein>
    <submittedName>
        <fullName evidence="1">Flagellar biosynthesis regulator FlaF</fullName>
    </submittedName>
</protein>
<comment type="caution">
    <text evidence="1">The sequence shown here is derived from an EMBL/GenBank/DDBJ whole genome shotgun (WGS) entry which is preliminary data.</text>
</comment>
<keyword evidence="1" id="KW-0282">Flagellum</keyword>
<keyword evidence="1" id="KW-0966">Cell projection</keyword>